<dbReference type="EMBL" id="JAVLET010000006">
    <property type="protein sequence ID" value="KAL0468839.1"/>
    <property type="molecule type" value="Genomic_DNA"/>
</dbReference>
<evidence type="ECO:0000313" key="2">
    <source>
        <dbReference type="EMBL" id="KAL0468839.1"/>
    </source>
</evidence>
<sequence length="113" mass="12396">MMRSANIGSSTVSHLSAPTVGCFKSEGQIELLTKSVPARPAIPRLPTMRPPGHDQQQDRRSACVKGKSPGPTLRFELQRGLRSPGARGWNFGPALASYPWLRIASTDWHELPH</sequence>
<name>A0ABR3D829_NEUIN</name>
<reference evidence="2 3" key="1">
    <citation type="submission" date="2023-09" db="EMBL/GenBank/DDBJ databases">
        <title>Multi-omics analysis of a traditional fermented food reveals byproduct-associated fungal strains for waste-to-food upcycling.</title>
        <authorList>
            <consortium name="Lawrence Berkeley National Laboratory"/>
            <person name="Rekdal V.M."/>
            <person name="Villalobos-Escobedo J.M."/>
            <person name="Rodriguez-Valeron N."/>
            <person name="Garcia M.O."/>
            <person name="Vasquez D.P."/>
            <person name="Damayanti I."/>
            <person name="Sorensen P.M."/>
            <person name="Baidoo E.E."/>
            <person name="De Carvalho A.C."/>
            <person name="Riley R."/>
            <person name="Lipzen A."/>
            <person name="He G."/>
            <person name="Yan M."/>
            <person name="Haridas S."/>
            <person name="Daum C."/>
            <person name="Yoshinaga Y."/>
            <person name="Ng V."/>
            <person name="Grigoriev I.V."/>
            <person name="Munk R."/>
            <person name="Nuraida L."/>
            <person name="Wijaya C.H."/>
            <person name="Morales P.-C."/>
            <person name="Keasling J.D."/>
        </authorList>
    </citation>
    <scope>NUCLEOTIDE SEQUENCE [LARGE SCALE GENOMIC DNA]</scope>
    <source>
        <strain evidence="2 3">FGSC 2613</strain>
    </source>
</reference>
<gene>
    <name evidence="2" type="ORF">QR685DRAFT_528935</name>
</gene>
<evidence type="ECO:0000256" key="1">
    <source>
        <dbReference type="SAM" id="MobiDB-lite"/>
    </source>
</evidence>
<organism evidence="2 3">
    <name type="scientific">Neurospora intermedia</name>
    <dbReference type="NCBI Taxonomy" id="5142"/>
    <lineage>
        <taxon>Eukaryota</taxon>
        <taxon>Fungi</taxon>
        <taxon>Dikarya</taxon>
        <taxon>Ascomycota</taxon>
        <taxon>Pezizomycotina</taxon>
        <taxon>Sordariomycetes</taxon>
        <taxon>Sordariomycetidae</taxon>
        <taxon>Sordariales</taxon>
        <taxon>Sordariaceae</taxon>
        <taxon>Neurospora</taxon>
    </lineage>
</organism>
<comment type="caution">
    <text evidence="2">The sequence shown here is derived from an EMBL/GenBank/DDBJ whole genome shotgun (WGS) entry which is preliminary data.</text>
</comment>
<accession>A0ABR3D829</accession>
<proteinExistence type="predicted"/>
<feature type="compositionally biased region" description="Basic and acidic residues" evidence="1">
    <location>
        <begin position="51"/>
        <end position="61"/>
    </location>
</feature>
<dbReference type="Proteomes" id="UP001451303">
    <property type="component" value="Unassembled WGS sequence"/>
</dbReference>
<keyword evidence="3" id="KW-1185">Reference proteome</keyword>
<protein>
    <submittedName>
        <fullName evidence="2">Uncharacterized protein</fullName>
    </submittedName>
</protein>
<evidence type="ECO:0000313" key="3">
    <source>
        <dbReference type="Proteomes" id="UP001451303"/>
    </source>
</evidence>
<feature type="region of interest" description="Disordered" evidence="1">
    <location>
        <begin position="35"/>
        <end position="71"/>
    </location>
</feature>